<proteinExistence type="predicted"/>
<name>A0A0A9VZY1_LYGHE</name>
<organism evidence="1">
    <name type="scientific">Lygus hesperus</name>
    <name type="common">Western plant bug</name>
    <dbReference type="NCBI Taxonomy" id="30085"/>
    <lineage>
        <taxon>Eukaryota</taxon>
        <taxon>Metazoa</taxon>
        <taxon>Ecdysozoa</taxon>
        <taxon>Arthropoda</taxon>
        <taxon>Hexapoda</taxon>
        <taxon>Insecta</taxon>
        <taxon>Pterygota</taxon>
        <taxon>Neoptera</taxon>
        <taxon>Paraneoptera</taxon>
        <taxon>Hemiptera</taxon>
        <taxon>Heteroptera</taxon>
        <taxon>Panheteroptera</taxon>
        <taxon>Cimicomorpha</taxon>
        <taxon>Miridae</taxon>
        <taxon>Mirini</taxon>
        <taxon>Lygus</taxon>
    </lineage>
</organism>
<sequence length="109" mass="11841">MKTTKGQVGALAHLLHDDDGHYVMYGDQGGVLTVVDTRNTQKVSAQVKLHAPCVLSGIRVLHGDGNCVKGEGPYVVTCGADKHIHVLDARQSYRIVHTLTGHTDYIYSM</sequence>
<reference evidence="1" key="2">
    <citation type="submission" date="2014-07" db="EMBL/GenBank/DDBJ databases">
        <authorList>
            <person name="Hull J."/>
        </authorList>
    </citation>
    <scope>NUCLEOTIDE SEQUENCE</scope>
</reference>
<protein>
    <submittedName>
        <fullName evidence="1">E3 ubiquitin-protein ligase COP1</fullName>
    </submittedName>
</protein>
<dbReference type="AlphaFoldDB" id="A0A0A9VZY1"/>
<dbReference type="Gene3D" id="2.130.10.10">
    <property type="entry name" value="YVTN repeat-like/Quinoprotein amine dehydrogenase"/>
    <property type="match status" value="1"/>
</dbReference>
<gene>
    <name evidence="1" type="primary">COP1</name>
    <name evidence="1" type="ORF">CM83_99034</name>
</gene>
<accession>A0A0A9VZY1</accession>
<dbReference type="InterPro" id="IPR036322">
    <property type="entry name" value="WD40_repeat_dom_sf"/>
</dbReference>
<dbReference type="SUPFAM" id="SSF50978">
    <property type="entry name" value="WD40 repeat-like"/>
    <property type="match status" value="1"/>
</dbReference>
<dbReference type="InterPro" id="IPR015943">
    <property type="entry name" value="WD40/YVTN_repeat-like_dom_sf"/>
</dbReference>
<evidence type="ECO:0000313" key="1">
    <source>
        <dbReference type="EMBL" id="JAG00726.1"/>
    </source>
</evidence>
<dbReference type="EMBL" id="GBHO01042878">
    <property type="protein sequence ID" value="JAG00726.1"/>
    <property type="molecule type" value="Transcribed_RNA"/>
</dbReference>
<reference evidence="1" key="1">
    <citation type="journal article" date="2014" name="PLoS ONE">
        <title>Transcriptome-Based Identification of ABC Transporters in the Western Tarnished Plant Bug Lygus hesperus.</title>
        <authorList>
            <person name="Hull J.J."/>
            <person name="Chaney K."/>
            <person name="Geib S.M."/>
            <person name="Fabrick J.A."/>
            <person name="Brent C.S."/>
            <person name="Walsh D."/>
            <person name="Lavine L.C."/>
        </authorList>
    </citation>
    <scope>NUCLEOTIDE SEQUENCE</scope>
</reference>